<dbReference type="Proteomes" id="UP000789901">
    <property type="component" value="Unassembled WGS sequence"/>
</dbReference>
<organism evidence="2 3">
    <name type="scientific">Gigaspora margarita</name>
    <dbReference type="NCBI Taxonomy" id="4874"/>
    <lineage>
        <taxon>Eukaryota</taxon>
        <taxon>Fungi</taxon>
        <taxon>Fungi incertae sedis</taxon>
        <taxon>Mucoromycota</taxon>
        <taxon>Glomeromycotina</taxon>
        <taxon>Glomeromycetes</taxon>
        <taxon>Diversisporales</taxon>
        <taxon>Gigasporaceae</taxon>
        <taxon>Gigaspora</taxon>
    </lineage>
</organism>
<feature type="chain" id="PRO_5047159678" evidence="1">
    <location>
        <begin position="21"/>
        <end position="259"/>
    </location>
</feature>
<accession>A0ABN7VQ20</accession>
<gene>
    <name evidence="2" type="ORF">GMARGA_LOCUS21326</name>
</gene>
<name>A0ABN7VQ20_GIGMA</name>
<keyword evidence="1" id="KW-0732">Signal</keyword>
<comment type="caution">
    <text evidence="2">The sequence shown here is derived from an EMBL/GenBank/DDBJ whole genome shotgun (WGS) entry which is preliminary data.</text>
</comment>
<protein>
    <submittedName>
        <fullName evidence="2">8771_t:CDS:1</fullName>
    </submittedName>
</protein>
<evidence type="ECO:0000313" key="3">
    <source>
        <dbReference type="Proteomes" id="UP000789901"/>
    </source>
</evidence>
<dbReference type="EMBL" id="CAJVQB010019601">
    <property type="protein sequence ID" value="CAG8791723.1"/>
    <property type="molecule type" value="Genomic_DNA"/>
</dbReference>
<keyword evidence="3" id="KW-1185">Reference proteome</keyword>
<evidence type="ECO:0000256" key="1">
    <source>
        <dbReference type="SAM" id="SignalP"/>
    </source>
</evidence>
<evidence type="ECO:0000313" key="2">
    <source>
        <dbReference type="EMBL" id="CAG8791723.1"/>
    </source>
</evidence>
<reference evidence="2 3" key="1">
    <citation type="submission" date="2021-06" db="EMBL/GenBank/DDBJ databases">
        <authorList>
            <person name="Kallberg Y."/>
            <person name="Tangrot J."/>
            <person name="Rosling A."/>
        </authorList>
    </citation>
    <scope>NUCLEOTIDE SEQUENCE [LARGE SCALE GENOMIC DNA]</scope>
    <source>
        <strain evidence="2 3">120-4 pot B 10/14</strain>
    </source>
</reference>
<feature type="signal peptide" evidence="1">
    <location>
        <begin position="1"/>
        <end position="20"/>
    </location>
</feature>
<proteinExistence type="predicted"/>
<sequence length="259" mass="29549">MNSKCLFAFLLVIFVSEVYPICDYKTKCKCPSTKQGQYCGKTLGVSGCDPTHVYECEPYGKVCDYGFRSSCAECGNLTCSNQPPPSSTKPPQKQEPTIQNGEACVFHCKSCASGFGHVAWGFRIGNDNKYTYGSDDGPDNKLHECDVAKKWWNSSGTRAEMLSRFKRENYVNYYCKNTVNPNAEFAQKRMSELKTQKYFLNSPPCKKVANCLTDTYEILYAYNMLKLPSKYVDTLKYGDLLKYPNTWFEDWCDNKCWSL</sequence>